<feature type="transmembrane region" description="Helical" evidence="6">
    <location>
        <begin position="252"/>
        <end position="276"/>
    </location>
</feature>
<dbReference type="InterPro" id="IPR036259">
    <property type="entry name" value="MFS_trans_sf"/>
</dbReference>
<feature type="domain" description="Major facilitator superfamily (MFS) profile" evidence="7">
    <location>
        <begin position="36"/>
        <end position="436"/>
    </location>
</feature>
<sequence>MTAVPESPESAPSGLSPQPGRDAAALPDRAAVQRRTVNVLMAAQIFIGVGMGAVISAGSLLVERLTGSQAAAGFATTLVTLGAAALSVPLAALSRSRGRRAGLGTGVLIAAAGSLVVLVAAPLGWVPLAFLGLLLVGAGTAANLQSRFAATDLAEAGGRARALSLVVWSVTVGAVLGPNLTGPGAGVARALQLPGEAGAFVFSGVAYLLGWALIHTRLRPDPMLLAARLNPGETTGRGARFLTRMSGALRHVAASPSALTGLIALVLGHAVMVSVMTMTPVHLAHHGASLSVVGFTISLHIAGMYAFSPLVGRAADRFGRVPVILAGQVVYVAATLLAGTAGDRRWAVTAGLFLLGVGWSCATVAASTLLSESVDAAHRAEVQGASDMLMGLVGAAGGALSGAFVAVSGYGGLNAAAAVLVLPVSGCALYFGLRKR</sequence>
<evidence type="ECO:0000313" key="8">
    <source>
        <dbReference type="EMBL" id="MCQ8772605.1"/>
    </source>
</evidence>
<evidence type="ECO:0000256" key="3">
    <source>
        <dbReference type="ARBA" id="ARBA00022989"/>
    </source>
</evidence>
<feature type="transmembrane region" description="Helical" evidence="6">
    <location>
        <begin position="125"/>
        <end position="144"/>
    </location>
</feature>
<dbReference type="SUPFAM" id="SSF103473">
    <property type="entry name" value="MFS general substrate transporter"/>
    <property type="match status" value="1"/>
</dbReference>
<keyword evidence="3 6" id="KW-1133">Transmembrane helix</keyword>
<evidence type="ECO:0000256" key="6">
    <source>
        <dbReference type="SAM" id="Phobius"/>
    </source>
</evidence>
<evidence type="ECO:0000256" key="1">
    <source>
        <dbReference type="ARBA" id="ARBA00004651"/>
    </source>
</evidence>
<feature type="transmembrane region" description="Helical" evidence="6">
    <location>
        <begin position="413"/>
        <end position="433"/>
    </location>
</feature>
<feature type="transmembrane region" description="Helical" evidence="6">
    <location>
        <begin position="346"/>
        <end position="367"/>
    </location>
</feature>
<name>A0A9X2RQR0_9ACTN</name>
<dbReference type="Pfam" id="PF07690">
    <property type="entry name" value="MFS_1"/>
    <property type="match status" value="1"/>
</dbReference>
<feature type="transmembrane region" description="Helical" evidence="6">
    <location>
        <begin position="39"/>
        <end position="62"/>
    </location>
</feature>
<evidence type="ECO:0000256" key="4">
    <source>
        <dbReference type="ARBA" id="ARBA00023136"/>
    </source>
</evidence>
<feature type="transmembrane region" description="Helical" evidence="6">
    <location>
        <begin position="319"/>
        <end position="340"/>
    </location>
</feature>
<feature type="transmembrane region" description="Helical" evidence="6">
    <location>
        <begin position="197"/>
        <end position="214"/>
    </location>
</feature>
<dbReference type="GO" id="GO:0022857">
    <property type="term" value="F:transmembrane transporter activity"/>
    <property type="evidence" value="ECO:0007669"/>
    <property type="project" value="InterPro"/>
</dbReference>
<keyword evidence="4 6" id="KW-0472">Membrane</keyword>
<dbReference type="InterPro" id="IPR020846">
    <property type="entry name" value="MFS_dom"/>
</dbReference>
<dbReference type="Proteomes" id="UP001142374">
    <property type="component" value="Unassembled WGS sequence"/>
</dbReference>
<accession>A0A9X2RQR0</accession>
<feature type="transmembrane region" description="Helical" evidence="6">
    <location>
        <begin position="288"/>
        <end position="307"/>
    </location>
</feature>
<dbReference type="PANTHER" id="PTHR23534:SF1">
    <property type="entry name" value="MAJOR FACILITATOR SUPERFAMILY PROTEIN"/>
    <property type="match status" value="1"/>
</dbReference>
<dbReference type="EMBL" id="JANIID010000022">
    <property type="protein sequence ID" value="MCQ8772605.1"/>
    <property type="molecule type" value="Genomic_DNA"/>
</dbReference>
<keyword evidence="9" id="KW-1185">Reference proteome</keyword>
<feature type="transmembrane region" description="Helical" evidence="6">
    <location>
        <begin position="156"/>
        <end position="177"/>
    </location>
</feature>
<feature type="transmembrane region" description="Helical" evidence="6">
    <location>
        <begin position="74"/>
        <end position="94"/>
    </location>
</feature>
<feature type="transmembrane region" description="Helical" evidence="6">
    <location>
        <begin position="388"/>
        <end position="407"/>
    </location>
</feature>
<comment type="subcellular location">
    <subcellularLocation>
        <location evidence="1">Cell membrane</location>
        <topology evidence="1">Multi-pass membrane protein</topology>
    </subcellularLocation>
</comment>
<dbReference type="PROSITE" id="PS50850">
    <property type="entry name" value="MFS"/>
    <property type="match status" value="1"/>
</dbReference>
<dbReference type="AlphaFoldDB" id="A0A9X2RQR0"/>
<dbReference type="RefSeq" id="WP_168093612.1">
    <property type="nucleotide sequence ID" value="NZ_JAATER010000161.1"/>
</dbReference>
<feature type="region of interest" description="Disordered" evidence="5">
    <location>
        <begin position="1"/>
        <end position="26"/>
    </location>
</feature>
<keyword evidence="2 6" id="KW-0812">Transmembrane</keyword>
<reference evidence="8" key="1">
    <citation type="submission" date="2022-06" db="EMBL/GenBank/DDBJ databases">
        <title>WGS of actinobacteria.</title>
        <authorList>
            <person name="Thawai C."/>
        </authorList>
    </citation>
    <scope>NUCLEOTIDE SEQUENCE</scope>
    <source>
        <strain evidence="8">AA8</strain>
    </source>
</reference>
<gene>
    <name evidence="8" type="ORF">NQU55_22940</name>
</gene>
<protein>
    <submittedName>
        <fullName evidence="8">MFS transporter</fullName>
    </submittedName>
</protein>
<evidence type="ECO:0000313" key="9">
    <source>
        <dbReference type="Proteomes" id="UP001142374"/>
    </source>
</evidence>
<organism evidence="8 9">
    <name type="scientific">Streptomyces telluris</name>
    <dbReference type="NCBI Taxonomy" id="2720021"/>
    <lineage>
        <taxon>Bacteria</taxon>
        <taxon>Bacillati</taxon>
        <taxon>Actinomycetota</taxon>
        <taxon>Actinomycetes</taxon>
        <taxon>Kitasatosporales</taxon>
        <taxon>Streptomycetaceae</taxon>
        <taxon>Streptomyces</taxon>
    </lineage>
</organism>
<evidence type="ECO:0000259" key="7">
    <source>
        <dbReference type="PROSITE" id="PS50850"/>
    </source>
</evidence>
<dbReference type="Gene3D" id="1.20.1250.20">
    <property type="entry name" value="MFS general substrate transporter like domains"/>
    <property type="match status" value="1"/>
</dbReference>
<proteinExistence type="predicted"/>
<evidence type="ECO:0000256" key="5">
    <source>
        <dbReference type="SAM" id="MobiDB-lite"/>
    </source>
</evidence>
<evidence type="ECO:0000256" key="2">
    <source>
        <dbReference type="ARBA" id="ARBA00022692"/>
    </source>
</evidence>
<dbReference type="GO" id="GO:0005886">
    <property type="term" value="C:plasma membrane"/>
    <property type="evidence" value="ECO:0007669"/>
    <property type="project" value="UniProtKB-SubCell"/>
</dbReference>
<dbReference type="PANTHER" id="PTHR23534">
    <property type="entry name" value="MFS PERMEASE"/>
    <property type="match status" value="1"/>
</dbReference>
<dbReference type="InterPro" id="IPR011701">
    <property type="entry name" value="MFS"/>
</dbReference>
<feature type="transmembrane region" description="Helical" evidence="6">
    <location>
        <begin position="101"/>
        <end position="119"/>
    </location>
</feature>
<comment type="caution">
    <text evidence="8">The sequence shown here is derived from an EMBL/GenBank/DDBJ whole genome shotgun (WGS) entry which is preliminary data.</text>
</comment>